<organism evidence="2">
    <name type="scientific">Cacopsylla melanoneura</name>
    <dbReference type="NCBI Taxonomy" id="428564"/>
    <lineage>
        <taxon>Eukaryota</taxon>
        <taxon>Metazoa</taxon>
        <taxon>Ecdysozoa</taxon>
        <taxon>Arthropoda</taxon>
        <taxon>Hexapoda</taxon>
        <taxon>Insecta</taxon>
        <taxon>Pterygota</taxon>
        <taxon>Neoptera</taxon>
        <taxon>Paraneoptera</taxon>
        <taxon>Hemiptera</taxon>
        <taxon>Sternorrhyncha</taxon>
        <taxon>Psylloidea</taxon>
        <taxon>Psyllidae</taxon>
        <taxon>Psyllinae</taxon>
        <taxon>Cacopsylla</taxon>
    </lineage>
</organism>
<evidence type="ECO:0000313" key="2">
    <source>
        <dbReference type="EMBL" id="CAG6697404.1"/>
    </source>
</evidence>
<feature type="transmembrane region" description="Helical" evidence="1">
    <location>
        <begin position="110"/>
        <end position="136"/>
    </location>
</feature>
<dbReference type="EMBL" id="HBUF01333194">
    <property type="protein sequence ID" value="CAG6697404.1"/>
    <property type="molecule type" value="Transcribed_RNA"/>
</dbReference>
<keyword evidence="1" id="KW-0812">Transmembrane</keyword>
<dbReference type="EMBL" id="HBUF01333191">
    <property type="protein sequence ID" value="CAG6697394.1"/>
    <property type="molecule type" value="Transcribed_RNA"/>
</dbReference>
<proteinExistence type="predicted"/>
<reference evidence="2" key="1">
    <citation type="submission" date="2021-05" db="EMBL/GenBank/DDBJ databases">
        <authorList>
            <person name="Alioto T."/>
            <person name="Alioto T."/>
            <person name="Gomez Garrido J."/>
        </authorList>
    </citation>
    <scope>NUCLEOTIDE SEQUENCE</scope>
</reference>
<keyword evidence="1" id="KW-0472">Membrane</keyword>
<name>A0A8D8U0P8_9HEMI</name>
<dbReference type="AlphaFoldDB" id="A0A8D8U0P8"/>
<keyword evidence="1" id="KW-1133">Transmembrane helix</keyword>
<evidence type="ECO:0000256" key="1">
    <source>
        <dbReference type="SAM" id="Phobius"/>
    </source>
</evidence>
<sequence length="139" mass="16035">MADLIILNSLIINSRVFTNVFNSRVFTNVFNSRVFTNVFHSRVFFSHLVLSHRCHGSAEPNPHYISHRIVHFNSLIRIPISFLFIVVVIIIITVFLVVLTILLLGLFPFLVFMFSCFCVSFTAHTFCFQGTLYIFLCIV</sequence>
<protein>
    <submittedName>
        <fullName evidence="2">Uncharacterized protein</fullName>
    </submittedName>
</protein>
<feature type="transmembrane region" description="Helical" evidence="1">
    <location>
        <begin position="82"/>
        <end position="104"/>
    </location>
</feature>
<accession>A0A8D8U0P8</accession>